<evidence type="ECO:0000313" key="2">
    <source>
        <dbReference type="EMBL" id="MFC4910389.1"/>
    </source>
</evidence>
<dbReference type="PRINTS" id="PR00469">
    <property type="entry name" value="PNDRDTASEII"/>
</dbReference>
<accession>A0ABV9U2F9</accession>
<dbReference type="Gene3D" id="3.50.50.60">
    <property type="entry name" value="FAD/NAD(P)-binding domain"/>
    <property type="match status" value="1"/>
</dbReference>
<proteinExistence type="predicted"/>
<reference evidence="3" key="1">
    <citation type="journal article" date="2019" name="Int. J. Syst. Evol. Microbiol.">
        <title>The Global Catalogue of Microorganisms (GCM) 10K type strain sequencing project: providing services to taxonomists for standard genome sequencing and annotation.</title>
        <authorList>
            <consortium name="The Broad Institute Genomics Platform"/>
            <consortium name="The Broad Institute Genome Sequencing Center for Infectious Disease"/>
            <person name="Wu L."/>
            <person name="Ma J."/>
        </authorList>
    </citation>
    <scope>NUCLEOTIDE SEQUENCE [LARGE SCALE GENOMIC DNA]</scope>
    <source>
        <strain evidence="3">KLKA75</strain>
    </source>
</reference>
<dbReference type="InterPro" id="IPR036188">
    <property type="entry name" value="FAD/NAD-bd_sf"/>
</dbReference>
<organism evidence="2 3">
    <name type="scientific">Actinomadura gamaensis</name>
    <dbReference type="NCBI Taxonomy" id="1763541"/>
    <lineage>
        <taxon>Bacteria</taxon>
        <taxon>Bacillati</taxon>
        <taxon>Actinomycetota</taxon>
        <taxon>Actinomycetes</taxon>
        <taxon>Streptosporangiales</taxon>
        <taxon>Thermomonosporaceae</taxon>
        <taxon>Actinomadura</taxon>
    </lineage>
</organism>
<protein>
    <submittedName>
        <fullName evidence="2">NAD(P)-binding domain-containing protein</fullName>
    </submittedName>
</protein>
<dbReference type="RefSeq" id="WP_378258707.1">
    <property type="nucleotide sequence ID" value="NZ_JBHSIT010000007.1"/>
</dbReference>
<comment type="caution">
    <text evidence="2">The sequence shown here is derived from an EMBL/GenBank/DDBJ whole genome shotgun (WGS) entry which is preliminary data.</text>
</comment>
<gene>
    <name evidence="2" type="ORF">ACFPCY_23955</name>
</gene>
<dbReference type="SUPFAM" id="SSF51905">
    <property type="entry name" value="FAD/NAD(P)-binding domain"/>
    <property type="match status" value="1"/>
</dbReference>
<name>A0ABV9U2F9_9ACTN</name>
<dbReference type="InterPro" id="IPR050982">
    <property type="entry name" value="Auxin_biosynth/cation_transpt"/>
</dbReference>
<sequence length="395" mass="42208">MPTSLADAVVVGAGPYGLSAAAHLRGAGLDCRIIGTPMHFWNHHMPAGMFLKSEPFASSLSSPADGTSFLDYRPGWRAGRPIPVDTFASYGEWFTREAGLPAEPATVTSVERADGRFEVALETGETISTPNVVLGIGMGVFADLPAELRHLPGALCGHSSEYRDLSVFKGARVAVVGAGQSALETAVLLAEQGAEPVLITRTPALKWNAAPSDGSSPAARLLRGPQSGLGRGYRTWVWSERPEMTRLLPDRVRARIVRNTLGPAGAWWLRDRFATGIAVRTGQRLSGADATGDRVTLTTADRSGDLRVLTVDHVLAATGFTPDVDRVQILSPEIRREIARTGRSPKLDSAFGSSVPGLYFTGLAAAASFGPVMRFVHGADFCARRIARRLGQDRR</sequence>
<dbReference type="Pfam" id="PF13738">
    <property type="entry name" value="Pyr_redox_3"/>
    <property type="match status" value="1"/>
</dbReference>
<dbReference type="PANTHER" id="PTHR43539:SF78">
    <property type="entry name" value="FLAVIN-CONTAINING MONOOXYGENASE"/>
    <property type="match status" value="1"/>
</dbReference>
<evidence type="ECO:0000256" key="1">
    <source>
        <dbReference type="ARBA" id="ARBA00023002"/>
    </source>
</evidence>
<keyword evidence="3" id="KW-1185">Reference proteome</keyword>
<dbReference type="PANTHER" id="PTHR43539">
    <property type="entry name" value="FLAVIN-BINDING MONOOXYGENASE-LIKE PROTEIN (AFU_ORTHOLOGUE AFUA_4G09220)"/>
    <property type="match status" value="1"/>
</dbReference>
<keyword evidence="1" id="KW-0560">Oxidoreductase</keyword>
<dbReference type="EMBL" id="JBHSIT010000007">
    <property type="protein sequence ID" value="MFC4910389.1"/>
    <property type="molecule type" value="Genomic_DNA"/>
</dbReference>
<dbReference type="Proteomes" id="UP001595872">
    <property type="component" value="Unassembled WGS sequence"/>
</dbReference>
<dbReference type="PRINTS" id="PR00368">
    <property type="entry name" value="FADPNR"/>
</dbReference>
<evidence type="ECO:0000313" key="3">
    <source>
        <dbReference type="Proteomes" id="UP001595872"/>
    </source>
</evidence>